<dbReference type="InterPro" id="IPR036010">
    <property type="entry name" value="2Fe-2S_ferredoxin-like_sf"/>
</dbReference>
<gene>
    <name evidence="11" type="ORF">K6T79_00485</name>
</gene>
<dbReference type="Pfam" id="PF00970">
    <property type="entry name" value="FAD_binding_6"/>
    <property type="match status" value="1"/>
</dbReference>
<keyword evidence="7" id="KW-0408">Iron</keyword>
<keyword evidence="8" id="KW-0411">Iron-sulfur</keyword>
<proteinExistence type="predicted"/>
<sequence length="336" mass="35234">MTATQMFQRATVTRVITETADARTFVLAPHEAPFHYRAGQYCTLRVQVGDEELYRSYSMSSAPETDTELMTTVKRVPGGRVSNWLLDNVTEGHELTMTRATGTFCLDSTDAPLLGFAGGSGITPILSLAKSALATTDRAVRLLCADRDSSSAIFDHALAELAAQHPGRLSIQRHRDTEHGLLDTATVAAFVGADTGADCYLCGPEGFMAVVRAGWPGPGRLFAEDFDPATPAASPPPADAGAAAALEGTVTIHLGRKTASVPRVAGETLLGSARRAGLAPPFSCEAGNCGTCIAQITDGSATMIANTVLDDDEIADGYILTCQGVPEGGSITVHYE</sequence>
<dbReference type="InterPro" id="IPR012675">
    <property type="entry name" value="Beta-grasp_dom_sf"/>
</dbReference>
<name>A0ABU5XDW3_9MYCO</name>
<keyword evidence="2" id="KW-0285">Flavoprotein</keyword>
<evidence type="ECO:0000259" key="9">
    <source>
        <dbReference type="PROSITE" id="PS51085"/>
    </source>
</evidence>
<dbReference type="PRINTS" id="PR00409">
    <property type="entry name" value="PHDIOXRDTASE"/>
</dbReference>
<accession>A0ABU5XDW3</accession>
<protein>
    <submittedName>
        <fullName evidence="11">Ferredoxin--NADP reductase</fullName>
    </submittedName>
</protein>
<comment type="caution">
    <text evidence="11">The sequence shown here is derived from an EMBL/GenBank/DDBJ whole genome shotgun (WGS) entry which is preliminary data.</text>
</comment>
<dbReference type="PANTHER" id="PTHR47354">
    <property type="entry name" value="NADH OXIDOREDUCTASE HCR"/>
    <property type="match status" value="1"/>
</dbReference>
<dbReference type="EMBL" id="JAYJJR010000001">
    <property type="protein sequence ID" value="MEB3019517.1"/>
    <property type="molecule type" value="Genomic_DNA"/>
</dbReference>
<comment type="cofactor">
    <cofactor evidence="1">
        <name>FAD</name>
        <dbReference type="ChEBI" id="CHEBI:57692"/>
    </cofactor>
</comment>
<dbReference type="RefSeq" id="WP_225404885.1">
    <property type="nucleotide sequence ID" value="NZ_JAYJJR010000001.1"/>
</dbReference>
<evidence type="ECO:0000256" key="6">
    <source>
        <dbReference type="ARBA" id="ARBA00023002"/>
    </source>
</evidence>
<dbReference type="PANTHER" id="PTHR47354:SF8">
    <property type="entry name" value="1,2-PHENYLACETYL-COA EPOXIDASE, SUBUNIT E"/>
    <property type="match status" value="1"/>
</dbReference>
<keyword evidence="12" id="KW-1185">Reference proteome</keyword>
<evidence type="ECO:0000256" key="8">
    <source>
        <dbReference type="ARBA" id="ARBA00023014"/>
    </source>
</evidence>
<evidence type="ECO:0000313" key="11">
    <source>
        <dbReference type="EMBL" id="MEB3019517.1"/>
    </source>
</evidence>
<feature type="domain" description="FAD-binding FR-type" evidence="10">
    <location>
        <begin position="5"/>
        <end position="107"/>
    </location>
</feature>
<dbReference type="Gene3D" id="3.10.20.30">
    <property type="match status" value="1"/>
</dbReference>
<keyword evidence="6" id="KW-0560">Oxidoreductase</keyword>
<dbReference type="InterPro" id="IPR008333">
    <property type="entry name" value="Cbr1-like_FAD-bd_dom"/>
</dbReference>
<keyword evidence="5" id="KW-0274">FAD</keyword>
<dbReference type="SUPFAM" id="SSF63380">
    <property type="entry name" value="Riboflavin synthase domain-like"/>
    <property type="match status" value="1"/>
</dbReference>
<evidence type="ECO:0000256" key="5">
    <source>
        <dbReference type="ARBA" id="ARBA00022827"/>
    </source>
</evidence>
<evidence type="ECO:0000313" key="12">
    <source>
        <dbReference type="Proteomes" id="UP001299596"/>
    </source>
</evidence>
<dbReference type="InterPro" id="IPR017927">
    <property type="entry name" value="FAD-bd_FR_type"/>
</dbReference>
<dbReference type="Gene3D" id="3.40.50.80">
    <property type="entry name" value="Nucleotide-binding domain of ferredoxin-NADP reductase (FNR) module"/>
    <property type="match status" value="1"/>
</dbReference>
<dbReference type="PROSITE" id="PS51384">
    <property type="entry name" value="FAD_FR"/>
    <property type="match status" value="1"/>
</dbReference>
<organism evidence="11 12">
    <name type="scientific">[Mycobacterium] crassicus</name>
    <dbReference type="NCBI Taxonomy" id="2872309"/>
    <lineage>
        <taxon>Bacteria</taxon>
        <taxon>Bacillati</taxon>
        <taxon>Actinomycetota</taxon>
        <taxon>Actinomycetes</taxon>
        <taxon>Mycobacteriales</taxon>
        <taxon>Mycobacteriaceae</taxon>
        <taxon>Mycolicibacter</taxon>
    </lineage>
</organism>
<dbReference type="PROSITE" id="PS00197">
    <property type="entry name" value="2FE2S_FER_1"/>
    <property type="match status" value="1"/>
</dbReference>
<dbReference type="CDD" id="cd00207">
    <property type="entry name" value="fer2"/>
    <property type="match status" value="1"/>
</dbReference>
<dbReference type="Proteomes" id="UP001299596">
    <property type="component" value="Unassembled WGS sequence"/>
</dbReference>
<dbReference type="InterPro" id="IPR017938">
    <property type="entry name" value="Riboflavin_synthase-like_b-brl"/>
</dbReference>
<dbReference type="InterPro" id="IPR050415">
    <property type="entry name" value="MRET"/>
</dbReference>
<evidence type="ECO:0000256" key="1">
    <source>
        <dbReference type="ARBA" id="ARBA00001974"/>
    </source>
</evidence>
<dbReference type="CDD" id="cd06214">
    <property type="entry name" value="PA_degradation_oxidoreductase_like"/>
    <property type="match status" value="1"/>
</dbReference>
<dbReference type="InterPro" id="IPR006058">
    <property type="entry name" value="2Fe2S_fd_BS"/>
</dbReference>
<reference evidence="11 12" key="1">
    <citation type="submission" date="2023-12" db="EMBL/GenBank/DDBJ databases">
        <title>Description of new species of Mycobacterium terrae complex isolated from sewage at the Sao Paulo Zoological Park Foundation in Brazil.</title>
        <authorList>
            <person name="Romagnoli C.L."/>
            <person name="Conceicao E.C."/>
            <person name="Machado E."/>
            <person name="Barreto L.B.P.F."/>
            <person name="Sharma A."/>
            <person name="Silva N.M."/>
            <person name="Marques L.E."/>
            <person name="Juliana M.A."/>
            <person name="Lourenco M.C.S."/>
            <person name="Digiampietri L.A."/>
            <person name="Suffys P.N."/>
            <person name="Viana-Niero C."/>
        </authorList>
    </citation>
    <scope>NUCLEOTIDE SEQUENCE [LARGE SCALE GENOMIC DNA]</scope>
    <source>
        <strain evidence="11 12">MYC098</strain>
    </source>
</reference>
<dbReference type="InterPro" id="IPR001041">
    <property type="entry name" value="2Fe-2S_ferredoxin-type"/>
</dbReference>
<dbReference type="SUPFAM" id="SSF52343">
    <property type="entry name" value="Ferredoxin reductase-like, C-terminal NADP-linked domain"/>
    <property type="match status" value="1"/>
</dbReference>
<dbReference type="InterPro" id="IPR001433">
    <property type="entry name" value="OxRdtase_FAD/NAD-bd"/>
</dbReference>
<evidence type="ECO:0000256" key="3">
    <source>
        <dbReference type="ARBA" id="ARBA00022714"/>
    </source>
</evidence>
<dbReference type="InterPro" id="IPR039261">
    <property type="entry name" value="FNR_nucleotide-bd"/>
</dbReference>
<dbReference type="Pfam" id="PF00175">
    <property type="entry name" value="NAD_binding_1"/>
    <property type="match status" value="1"/>
</dbReference>
<dbReference type="SUPFAM" id="SSF54292">
    <property type="entry name" value="2Fe-2S ferredoxin-like"/>
    <property type="match status" value="1"/>
</dbReference>
<dbReference type="PROSITE" id="PS51085">
    <property type="entry name" value="2FE2S_FER_2"/>
    <property type="match status" value="1"/>
</dbReference>
<evidence type="ECO:0000256" key="7">
    <source>
        <dbReference type="ARBA" id="ARBA00023004"/>
    </source>
</evidence>
<dbReference type="Pfam" id="PF00111">
    <property type="entry name" value="Fer2"/>
    <property type="match status" value="1"/>
</dbReference>
<evidence type="ECO:0000256" key="2">
    <source>
        <dbReference type="ARBA" id="ARBA00022630"/>
    </source>
</evidence>
<evidence type="ECO:0000256" key="4">
    <source>
        <dbReference type="ARBA" id="ARBA00022723"/>
    </source>
</evidence>
<feature type="domain" description="2Fe-2S ferredoxin-type" evidence="9">
    <location>
        <begin position="248"/>
        <end position="336"/>
    </location>
</feature>
<keyword evidence="3" id="KW-0001">2Fe-2S</keyword>
<evidence type="ECO:0000259" key="10">
    <source>
        <dbReference type="PROSITE" id="PS51384"/>
    </source>
</evidence>
<dbReference type="Gene3D" id="2.40.30.10">
    <property type="entry name" value="Translation factors"/>
    <property type="match status" value="1"/>
</dbReference>
<keyword evidence="4" id="KW-0479">Metal-binding</keyword>